<keyword evidence="2" id="KW-0732">Signal</keyword>
<dbReference type="PANTHER" id="PTHR11802">
    <property type="entry name" value="SERINE PROTEASE FAMILY S10 SERINE CARBOXYPEPTIDASE"/>
    <property type="match status" value="1"/>
</dbReference>
<dbReference type="InterPro" id="IPR029058">
    <property type="entry name" value="AB_hydrolase_fold"/>
</dbReference>
<dbReference type="Pfam" id="PF00450">
    <property type="entry name" value="Peptidase_S10"/>
    <property type="match status" value="1"/>
</dbReference>
<evidence type="ECO:0000256" key="2">
    <source>
        <dbReference type="SAM" id="SignalP"/>
    </source>
</evidence>
<comment type="similarity">
    <text evidence="1">Belongs to the peptidase S10 family.</text>
</comment>
<dbReference type="PRINTS" id="PR00724">
    <property type="entry name" value="CRBOXYPTASEC"/>
</dbReference>
<evidence type="ECO:0000256" key="1">
    <source>
        <dbReference type="ARBA" id="ARBA00009431"/>
    </source>
</evidence>
<dbReference type="SUPFAM" id="SSF53474">
    <property type="entry name" value="alpha/beta-Hydrolases"/>
    <property type="match status" value="1"/>
</dbReference>
<dbReference type="EMBL" id="CM017613">
    <property type="protein sequence ID" value="TYI32354.1"/>
    <property type="molecule type" value="Genomic_DNA"/>
</dbReference>
<dbReference type="Gene3D" id="6.10.250.940">
    <property type="match status" value="1"/>
</dbReference>
<dbReference type="AlphaFoldDB" id="A0A5D2QYQ7"/>
<name>A0A5D2QYQ7_GOSTO</name>
<protein>
    <recommendedName>
        <fullName evidence="5">Serine carboxypeptidase-like 44</fullName>
    </recommendedName>
</protein>
<dbReference type="Gene3D" id="3.40.50.1820">
    <property type="entry name" value="alpha/beta hydrolase"/>
    <property type="match status" value="1"/>
</dbReference>
<dbReference type="PANTHER" id="PTHR11802:SF227">
    <property type="entry name" value="SERINE CARBOXYPEPTIDASE-LIKE 41"/>
    <property type="match status" value="1"/>
</dbReference>
<evidence type="ECO:0008006" key="5">
    <source>
        <dbReference type="Google" id="ProtNLM"/>
    </source>
</evidence>
<sequence length="467" mass="53422">MEFRGVIFISFLFFQLGVNSNAFPMNDLISKLPGQLDVNFRQFVGYIDVDENVVGRSLFYYFVEAEKDPLTQPLTIWLTGGPGCSSVGDAFGSVGPFIVMKDAHDLQKNLFSWNKVSNLLFIDSPIGSEWSYSNTSSDYNNGDDITNKILLTFMQKWYEKYPVFKSKYLYLARSSFAGHFAPNLANALLDDNKQSKQSKFNLKGLILGNPMLRKKLDDFAKIDFFFSREMINSSLYNEIKKECNAIDEYNYFSRIKTTWSAKCKNLVFEADLAAFKTDAHNYSPQKLFDVFRPPCAETEQDLNLGKQVPIVSTKVDMCHPLRVQFYFNLPEVQKAFHGNQTNLPYRWKGCFTANFKYNEADKDLDMLPALKNPLQKSVPITIFSGDQDGIIPIKGTLQHLEKLAEELNIKLTKEETWSFGTKEGGLKYEFGDLLRFLTEKGGNHHVTSSRPSLAFSIFSNFTINWMH</sequence>
<feature type="chain" id="PRO_5022661785" description="Serine carboxypeptidase-like 44" evidence="2">
    <location>
        <begin position="23"/>
        <end position="467"/>
    </location>
</feature>
<evidence type="ECO:0000313" key="4">
    <source>
        <dbReference type="Proteomes" id="UP000322667"/>
    </source>
</evidence>
<evidence type="ECO:0000313" key="3">
    <source>
        <dbReference type="EMBL" id="TYI32354.1"/>
    </source>
</evidence>
<keyword evidence="4" id="KW-1185">Reference proteome</keyword>
<feature type="signal peptide" evidence="2">
    <location>
        <begin position="1"/>
        <end position="22"/>
    </location>
</feature>
<dbReference type="GO" id="GO:0006508">
    <property type="term" value="P:proteolysis"/>
    <property type="evidence" value="ECO:0007669"/>
    <property type="project" value="InterPro"/>
</dbReference>
<accession>A0A5D2QYQ7</accession>
<dbReference type="GO" id="GO:0004185">
    <property type="term" value="F:serine-type carboxypeptidase activity"/>
    <property type="evidence" value="ECO:0007669"/>
    <property type="project" value="InterPro"/>
</dbReference>
<reference evidence="3 4" key="1">
    <citation type="submission" date="2019-07" db="EMBL/GenBank/DDBJ databases">
        <title>WGS assembly of Gossypium tomentosum.</title>
        <authorList>
            <person name="Chen Z.J."/>
            <person name="Sreedasyam A."/>
            <person name="Ando A."/>
            <person name="Song Q."/>
            <person name="De L."/>
            <person name="Hulse-Kemp A."/>
            <person name="Ding M."/>
            <person name="Ye W."/>
            <person name="Kirkbride R."/>
            <person name="Jenkins J."/>
            <person name="Plott C."/>
            <person name="Lovell J."/>
            <person name="Lin Y.-M."/>
            <person name="Vaughn R."/>
            <person name="Liu B."/>
            <person name="Li W."/>
            <person name="Simpson S."/>
            <person name="Scheffler B."/>
            <person name="Saski C."/>
            <person name="Grover C."/>
            <person name="Hu G."/>
            <person name="Conover J."/>
            <person name="Carlson J."/>
            <person name="Shu S."/>
            <person name="Boston L."/>
            <person name="Williams M."/>
            <person name="Peterson D."/>
            <person name="Mcgee K."/>
            <person name="Jones D."/>
            <person name="Wendel J."/>
            <person name="Stelly D."/>
            <person name="Grimwood J."/>
            <person name="Schmutz J."/>
        </authorList>
    </citation>
    <scope>NUCLEOTIDE SEQUENCE [LARGE SCALE GENOMIC DNA]</scope>
    <source>
        <strain evidence="3">7179.01</strain>
    </source>
</reference>
<proteinExistence type="inferred from homology"/>
<organism evidence="3 4">
    <name type="scientific">Gossypium tomentosum</name>
    <name type="common">Hawaiian cotton</name>
    <name type="synonym">Gossypium sandvicense</name>
    <dbReference type="NCBI Taxonomy" id="34277"/>
    <lineage>
        <taxon>Eukaryota</taxon>
        <taxon>Viridiplantae</taxon>
        <taxon>Streptophyta</taxon>
        <taxon>Embryophyta</taxon>
        <taxon>Tracheophyta</taxon>
        <taxon>Spermatophyta</taxon>
        <taxon>Magnoliopsida</taxon>
        <taxon>eudicotyledons</taxon>
        <taxon>Gunneridae</taxon>
        <taxon>Pentapetalae</taxon>
        <taxon>rosids</taxon>
        <taxon>malvids</taxon>
        <taxon>Malvales</taxon>
        <taxon>Malvaceae</taxon>
        <taxon>Malvoideae</taxon>
        <taxon>Gossypium</taxon>
    </lineage>
</organism>
<dbReference type="InterPro" id="IPR001563">
    <property type="entry name" value="Peptidase_S10"/>
</dbReference>
<dbReference type="Gene3D" id="3.40.50.11320">
    <property type="match status" value="1"/>
</dbReference>
<dbReference type="Proteomes" id="UP000322667">
    <property type="component" value="Chromosome A04"/>
</dbReference>
<gene>
    <name evidence="3" type="ORF">ES332_A04G054300v1</name>
</gene>